<protein>
    <submittedName>
        <fullName evidence="6">Thioesterase/thiol ester dehydrase-isomerase</fullName>
    </submittedName>
</protein>
<dbReference type="CDD" id="cd03442">
    <property type="entry name" value="BFIT_BACH"/>
    <property type="match status" value="2"/>
</dbReference>
<evidence type="ECO:0000256" key="1">
    <source>
        <dbReference type="ARBA" id="ARBA00010458"/>
    </source>
</evidence>
<keyword evidence="4" id="KW-0809">Transit peptide</keyword>
<proteinExistence type="inferred from homology"/>
<dbReference type="GO" id="GO:0006637">
    <property type="term" value="P:acyl-CoA metabolic process"/>
    <property type="evidence" value="ECO:0007669"/>
    <property type="project" value="TreeGrafter"/>
</dbReference>
<dbReference type="PROSITE" id="PS51770">
    <property type="entry name" value="HOTDOG_ACOT"/>
    <property type="match status" value="2"/>
</dbReference>
<sequence length="551" mass="62482">MNELGNYSIEPSSMRPFQFRHVSLYSRYTARRFTTIRALSNALQINQRLQVPSETVNEETQDVTAIDSLLNIVKLRVNPRFESIMPMRIPSLWAEARLAIAHEEEARSSVATNFHTSLESLTDDLPPRNMHDSYTQFILHFSSDPNLLEEYVNASGGIRTGKLMEHLDSLAGSISYKHVLGPTKSELKVEEMGLYIVTAGVERIDMLRPLTSDRDLRLSGQVIYTGRSSMEVVVRIESVAPRGTQEKDETILLGRFSMVCRNAKTNQAYPVNPLIISTEAEKDLFSIGQELKRRRASLAQRSLSRVPPSSQEAAALHQNYLEFGESMSQHNYGHQQTSPSVKTVHYDFIGLGDSQDSLSSTGLDYTAELVPMGETRIERCMLMFPQERNVHQKIFGGYLMRLAYELGFSNASMFCRGRVRFLALDEISFKLPVPIGSILRLNSVVLYDDFIKEREGNGEDNVYQLVHVGVRANVVDIKTGTEKTTNEFRFTWRSEEKLARVPGNHHVEAKKVRKVVPKTYREAMLWLEARRAVAVGDGIRTLTTKRQQSRS</sequence>
<dbReference type="Gene3D" id="3.10.129.10">
    <property type="entry name" value="Hotdog Thioesterase"/>
    <property type="match status" value="2"/>
</dbReference>
<dbReference type="PANTHER" id="PTHR12655">
    <property type="entry name" value="ACYL-COA THIOESTERASE"/>
    <property type="match status" value="1"/>
</dbReference>
<comment type="similarity">
    <text evidence="1">Belongs to the acyl coenzyme A hydrolase family.</text>
</comment>
<evidence type="ECO:0000256" key="3">
    <source>
        <dbReference type="ARBA" id="ARBA00022801"/>
    </source>
</evidence>
<feature type="domain" description="HotDog ACOT-type" evidence="5">
    <location>
        <begin position="133"/>
        <end position="264"/>
    </location>
</feature>
<comment type="caution">
    <text evidence="6">The sequence shown here is derived from an EMBL/GenBank/DDBJ whole genome shotgun (WGS) entry which is preliminary data.</text>
</comment>
<evidence type="ECO:0000259" key="5">
    <source>
        <dbReference type="PROSITE" id="PS51770"/>
    </source>
</evidence>
<dbReference type="Pfam" id="PF03061">
    <property type="entry name" value="4HBT"/>
    <property type="match status" value="1"/>
</dbReference>
<name>A0AA38JJ58_9AGAR</name>
<dbReference type="InterPro" id="IPR029069">
    <property type="entry name" value="HotDog_dom_sf"/>
</dbReference>
<evidence type="ECO:0000256" key="4">
    <source>
        <dbReference type="ARBA" id="ARBA00022946"/>
    </source>
</evidence>
<dbReference type="InterPro" id="IPR033120">
    <property type="entry name" value="HOTDOG_ACOT"/>
</dbReference>
<keyword evidence="7" id="KW-1185">Reference proteome</keyword>
<feature type="domain" description="HotDog ACOT-type" evidence="5">
    <location>
        <begin position="373"/>
        <end position="498"/>
    </location>
</feature>
<dbReference type="Proteomes" id="UP001176059">
    <property type="component" value="Unassembled WGS sequence"/>
</dbReference>
<reference evidence="6" key="2">
    <citation type="journal article" date="2023" name="Proc. Natl. Acad. Sci. U.S.A.">
        <title>A global phylogenomic analysis of the shiitake genus Lentinula.</title>
        <authorList>
            <person name="Sierra-Patev S."/>
            <person name="Min B."/>
            <person name="Naranjo-Ortiz M."/>
            <person name="Looney B."/>
            <person name="Konkel Z."/>
            <person name="Slot J.C."/>
            <person name="Sakamoto Y."/>
            <person name="Steenwyk J.L."/>
            <person name="Rokas A."/>
            <person name="Carro J."/>
            <person name="Camarero S."/>
            <person name="Ferreira P."/>
            <person name="Molpeceres G."/>
            <person name="Ruiz-Duenas F.J."/>
            <person name="Serrano A."/>
            <person name="Henrissat B."/>
            <person name="Drula E."/>
            <person name="Hughes K.W."/>
            <person name="Mata J.L."/>
            <person name="Ishikawa N.K."/>
            <person name="Vargas-Isla R."/>
            <person name="Ushijima S."/>
            <person name="Smith C.A."/>
            <person name="Donoghue J."/>
            <person name="Ahrendt S."/>
            <person name="Andreopoulos W."/>
            <person name="He G."/>
            <person name="LaButti K."/>
            <person name="Lipzen A."/>
            <person name="Ng V."/>
            <person name="Riley R."/>
            <person name="Sandor L."/>
            <person name="Barry K."/>
            <person name="Martinez A.T."/>
            <person name="Xiao Y."/>
            <person name="Gibbons J.G."/>
            <person name="Terashima K."/>
            <person name="Grigoriev I.V."/>
            <person name="Hibbett D."/>
        </authorList>
    </citation>
    <scope>NUCLEOTIDE SEQUENCE</scope>
    <source>
        <strain evidence="6">ET3784</strain>
    </source>
</reference>
<dbReference type="SUPFAM" id="SSF54637">
    <property type="entry name" value="Thioesterase/thiol ester dehydrase-isomerase"/>
    <property type="match status" value="2"/>
</dbReference>
<keyword evidence="2" id="KW-0677">Repeat</keyword>
<evidence type="ECO:0000256" key="2">
    <source>
        <dbReference type="ARBA" id="ARBA00022737"/>
    </source>
</evidence>
<gene>
    <name evidence="6" type="ORF">DFJ43DRAFT_1086067</name>
</gene>
<organism evidence="6 7">
    <name type="scientific">Lentinula guzmanii</name>
    <dbReference type="NCBI Taxonomy" id="2804957"/>
    <lineage>
        <taxon>Eukaryota</taxon>
        <taxon>Fungi</taxon>
        <taxon>Dikarya</taxon>
        <taxon>Basidiomycota</taxon>
        <taxon>Agaricomycotina</taxon>
        <taxon>Agaricomycetes</taxon>
        <taxon>Agaricomycetidae</taxon>
        <taxon>Agaricales</taxon>
        <taxon>Marasmiineae</taxon>
        <taxon>Omphalotaceae</taxon>
        <taxon>Lentinula</taxon>
    </lineage>
</organism>
<evidence type="ECO:0000313" key="7">
    <source>
        <dbReference type="Proteomes" id="UP001176059"/>
    </source>
</evidence>
<dbReference type="PANTHER" id="PTHR12655:SF0">
    <property type="entry name" value="ACYL-COENZYME A THIOESTERASE 9, MITOCHONDRIAL"/>
    <property type="match status" value="1"/>
</dbReference>
<accession>A0AA38JJ58</accession>
<dbReference type="AlphaFoldDB" id="A0AA38JJ58"/>
<dbReference type="GO" id="GO:0005739">
    <property type="term" value="C:mitochondrion"/>
    <property type="evidence" value="ECO:0007669"/>
    <property type="project" value="TreeGrafter"/>
</dbReference>
<reference evidence="6" key="1">
    <citation type="submission" date="2022-08" db="EMBL/GenBank/DDBJ databases">
        <authorList>
            <consortium name="DOE Joint Genome Institute"/>
            <person name="Min B."/>
            <person name="Sierra-Patev S."/>
            <person name="Naranjo-Ortiz M."/>
            <person name="Looney B."/>
            <person name="Konkel Z."/>
            <person name="Slot J.C."/>
            <person name="Sakamoto Y."/>
            <person name="Steenwyk J.L."/>
            <person name="Rokas A."/>
            <person name="Carro J."/>
            <person name="Camarero S."/>
            <person name="Ferreira P."/>
            <person name="Molpeceres G."/>
            <person name="Ruiz-duenas F.J."/>
            <person name="Serrano A."/>
            <person name="Henrissat B."/>
            <person name="Drula E."/>
            <person name="Hughes K.W."/>
            <person name="Mata J.L."/>
            <person name="Ishikawa N.K."/>
            <person name="Vargas-Isla R."/>
            <person name="Ushijima S."/>
            <person name="Smith C.A."/>
            <person name="Ahrendt S."/>
            <person name="Andreopoulos W."/>
            <person name="He G."/>
            <person name="LaButti K."/>
            <person name="Lipzen A."/>
            <person name="Ng V."/>
            <person name="Riley R."/>
            <person name="Sandor L."/>
            <person name="Barry K."/>
            <person name="Martinez A.T."/>
            <person name="Xiao Y."/>
            <person name="Gibbons J.G."/>
            <person name="Terashima K."/>
            <person name="Hibbett D.S."/>
            <person name="Grigoriev I.V."/>
        </authorList>
    </citation>
    <scope>NUCLEOTIDE SEQUENCE</scope>
    <source>
        <strain evidence="6">ET3784</strain>
    </source>
</reference>
<evidence type="ECO:0000313" key="6">
    <source>
        <dbReference type="EMBL" id="KAJ3727297.1"/>
    </source>
</evidence>
<keyword evidence="3" id="KW-0378">Hydrolase</keyword>
<dbReference type="InterPro" id="IPR006683">
    <property type="entry name" value="Thioestr_dom"/>
</dbReference>
<dbReference type="EMBL" id="JANVFO010000041">
    <property type="protein sequence ID" value="KAJ3727297.1"/>
    <property type="molecule type" value="Genomic_DNA"/>
</dbReference>
<dbReference type="GO" id="GO:0047617">
    <property type="term" value="F:fatty acyl-CoA hydrolase activity"/>
    <property type="evidence" value="ECO:0007669"/>
    <property type="project" value="TreeGrafter"/>
</dbReference>